<dbReference type="SUPFAM" id="SSF56784">
    <property type="entry name" value="HAD-like"/>
    <property type="match status" value="1"/>
</dbReference>
<keyword evidence="3 10" id="KW-0479">Metal-binding</keyword>
<feature type="site" description="Contributes to substrate recognition" evidence="9">
    <location>
        <position position="109"/>
    </location>
</feature>
<feature type="active site" description="Nucleophile" evidence="8">
    <location>
        <position position="10"/>
    </location>
</feature>
<comment type="caution">
    <text evidence="11">The sequence shown here is derived from an EMBL/GenBank/DDBJ whole genome shotgun (WGS) entry which is preliminary data.</text>
</comment>
<evidence type="ECO:0000256" key="8">
    <source>
        <dbReference type="PIRSR" id="PIRSR004682-1"/>
    </source>
</evidence>
<comment type="subcellular location">
    <subcellularLocation>
        <location evidence="1 7">Cytoplasm</location>
    </subcellularLocation>
</comment>
<feature type="binding site" evidence="10">
    <location>
        <position position="12"/>
    </location>
    <ligand>
        <name>Mg(2+)</name>
        <dbReference type="ChEBI" id="CHEBI:18420"/>
    </ligand>
</feature>
<dbReference type="InterPro" id="IPR004446">
    <property type="entry name" value="Heptose_bisP_phosphatase"/>
</dbReference>
<dbReference type="OrthoDB" id="9813880at2"/>
<keyword evidence="5 7" id="KW-0119">Carbohydrate metabolism</keyword>
<keyword evidence="10" id="KW-0862">Zinc</keyword>
<dbReference type="Proteomes" id="UP000321513">
    <property type="component" value="Unassembled WGS sequence"/>
</dbReference>
<dbReference type="InterPro" id="IPR036412">
    <property type="entry name" value="HAD-like_sf"/>
</dbReference>
<comment type="similarity">
    <text evidence="7">Belongs to the gmhB family.</text>
</comment>
<comment type="cofactor">
    <cofactor evidence="10">
        <name>Zn(2+)</name>
        <dbReference type="ChEBI" id="CHEBI:29105"/>
    </cofactor>
</comment>
<feature type="binding site" evidence="10">
    <location>
        <position position="10"/>
    </location>
    <ligand>
        <name>Mg(2+)</name>
        <dbReference type="ChEBI" id="CHEBI:18420"/>
    </ligand>
</feature>
<sequence>MAERKAVFLDKDGTLIPDVPYNVNPDLISLEAGVIEGLQLLKKAGYVFVVISNQAGVARGYFQIDELEQVKQKIDLLLQKEGIEIEKFYFCPHHTQGKIPEFSKDCECRKPKPGMILQAVRDLQLAVEKSWMIGDILNDAEAGNRAGCRTILINNGNETEWVEGPFRTPTYIAENFLKAAQYICDNEYETKELNDKKLAAL</sequence>
<feature type="binding site" evidence="10">
    <location>
        <position position="93"/>
    </location>
    <ligand>
        <name>Zn(2+)</name>
        <dbReference type="ChEBI" id="CHEBI:29105"/>
    </ligand>
</feature>
<evidence type="ECO:0000313" key="11">
    <source>
        <dbReference type="EMBL" id="GEO09286.1"/>
    </source>
</evidence>
<dbReference type="InterPro" id="IPR006549">
    <property type="entry name" value="HAD-SF_hydro_IIIA"/>
</dbReference>
<keyword evidence="2 7" id="KW-0963">Cytoplasm</keyword>
<dbReference type="GO" id="GO:0005737">
    <property type="term" value="C:cytoplasm"/>
    <property type="evidence" value="ECO:0007669"/>
    <property type="project" value="UniProtKB-SubCell"/>
</dbReference>
<evidence type="ECO:0000256" key="4">
    <source>
        <dbReference type="ARBA" id="ARBA00022801"/>
    </source>
</evidence>
<dbReference type="PANTHER" id="PTHR42891">
    <property type="entry name" value="D-GLYCERO-BETA-D-MANNO-HEPTOSE-1,7-BISPHOSPHATE 7-PHOSPHATASE"/>
    <property type="match status" value="1"/>
</dbReference>
<evidence type="ECO:0000256" key="1">
    <source>
        <dbReference type="ARBA" id="ARBA00004496"/>
    </source>
</evidence>
<evidence type="ECO:0000256" key="10">
    <source>
        <dbReference type="PIRSR" id="PIRSR004682-4"/>
    </source>
</evidence>
<dbReference type="GO" id="GO:0016791">
    <property type="term" value="F:phosphatase activity"/>
    <property type="evidence" value="ECO:0007669"/>
    <property type="project" value="InterPro"/>
</dbReference>
<dbReference type="EC" id="3.1.3.-" evidence="7"/>
<evidence type="ECO:0000256" key="2">
    <source>
        <dbReference type="ARBA" id="ARBA00022490"/>
    </source>
</evidence>
<keyword evidence="4 7" id="KW-0378">Hydrolase</keyword>
<proteinExistence type="inferred from homology"/>
<feature type="binding site" evidence="10">
    <location>
        <position position="91"/>
    </location>
    <ligand>
        <name>Zn(2+)</name>
        <dbReference type="ChEBI" id="CHEBI:29105"/>
    </ligand>
</feature>
<organism evidence="11 12">
    <name type="scientific">Segetibacter aerophilus</name>
    <dbReference type="NCBI Taxonomy" id="670293"/>
    <lineage>
        <taxon>Bacteria</taxon>
        <taxon>Pseudomonadati</taxon>
        <taxon>Bacteroidota</taxon>
        <taxon>Chitinophagia</taxon>
        <taxon>Chitinophagales</taxon>
        <taxon>Chitinophagaceae</taxon>
        <taxon>Segetibacter</taxon>
    </lineage>
</organism>
<evidence type="ECO:0000256" key="3">
    <source>
        <dbReference type="ARBA" id="ARBA00022723"/>
    </source>
</evidence>
<dbReference type="AlphaFoldDB" id="A0A512BBE9"/>
<protein>
    <recommendedName>
        <fullName evidence="6 7">D,D-heptose 1,7-bisphosphate phosphatase</fullName>
        <ecNumber evidence="7">3.1.3.-</ecNumber>
    </recommendedName>
</protein>
<dbReference type="NCBIfam" id="TIGR01662">
    <property type="entry name" value="HAD-SF-IIIA"/>
    <property type="match status" value="1"/>
</dbReference>
<keyword evidence="12" id="KW-1185">Reference proteome</keyword>
<dbReference type="RefSeq" id="WP_147203414.1">
    <property type="nucleotide sequence ID" value="NZ_BJYT01000006.1"/>
</dbReference>
<keyword evidence="10" id="KW-0460">Magnesium</keyword>
<evidence type="ECO:0000256" key="9">
    <source>
        <dbReference type="PIRSR" id="PIRSR004682-3"/>
    </source>
</evidence>
<comment type="cofactor">
    <cofactor evidence="10">
        <name>Mg(2+)</name>
        <dbReference type="ChEBI" id="CHEBI:18420"/>
    </cofactor>
</comment>
<feature type="site" description="Stabilizes the phosphoryl group" evidence="9">
    <location>
        <position position="52"/>
    </location>
</feature>
<evidence type="ECO:0000256" key="7">
    <source>
        <dbReference type="PIRNR" id="PIRNR004682"/>
    </source>
</evidence>
<accession>A0A512BBE9</accession>
<dbReference type="EMBL" id="BJYT01000006">
    <property type="protein sequence ID" value="GEO09286.1"/>
    <property type="molecule type" value="Genomic_DNA"/>
</dbReference>
<dbReference type="GO" id="GO:0046872">
    <property type="term" value="F:metal ion binding"/>
    <property type="evidence" value="ECO:0007669"/>
    <property type="project" value="UniProtKB-KW"/>
</dbReference>
<evidence type="ECO:0000256" key="6">
    <source>
        <dbReference type="ARBA" id="ARBA00031828"/>
    </source>
</evidence>
<dbReference type="InterPro" id="IPR023214">
    <property type="entry name" value="HAD_sf"/>
</dbReference>
<dbReference type="Gene3D" id="3.40.50.1000">
    <property type="entry name" value="HAD superfamily/HAD-like"/>
    <property type="match status" value="1"/>
</dbReference>
<dbReference type="PANTHER" id="PTHR42891:SF1">
    <property type="entry name" value="D-GLYCERO-BETA-D-MANNO-HEPTOSE-1,7-BISPHOSPHATE 7-PHOSPHATASE"/>
    <property type="match status" value="1"/>
</dbReference>
<feature type="active site" description="Proton donor" evidence="8">
    <location>
        <position position="12"/>
    </location>
</feature>
<dbReference type="NCBIfam" id="TIGR01656">
    <property type="entry name" value="Histidinol-ppas"/>
    <property type="match status" value="1"/>
</dbReference>
<reference evidence="11 12" key="1">
    <citation type="submission" date="2019-07" db="EMBL/GenBank/DDBJ databases">
        <title>Whole genome shotgun sequence of Segetibacter aerophilus NBRC 106135.</title>
        <authorList>
            <person name="Hosoyama A."/>
            <person name="Uohara A."/>
            <person name="Ohji S."/>
            <person name="Ichikawa N."/>
        </authorList>
    </citation>
    <scope>NUCLEOTIDE SEQUENCE [LARGE SCALE GENOMIC DNA]</scope>
    <source>
        <strain evidence="11 12">NBRC 106135</strain>
    </source>
</reference>
<gene>
    <name evidence="11" type="ORF">SAE01_17820</name>
</gene>
<feature type="binding site" evidence="10">
    <location>
        <position position="108"/>
    </location>
    <ligand>
        <name>Zn(2+)</name>
        <dbReference type="ChEBI" id="CHEBI:29105"/>
    </ligand>
</feature>
<feature type="binding site" evidence="10">
    <location>
        <position position="135"/>
    </location>
    <ligand>
        <name>Mg(2+)</name>
        <dbReference type="ChEBI" id="CHEBI:18420"/>
    </ligand>
</feature>
<dbReference type="PIRSF" id="PIRSF004682">
    <property type="entry name" value="GmhB"/>
    <property type="match status" value="1"/>
</dbReference>
<feature type="site" description="Contributes to substrate recognition" evidence="9">
    <location>
        <position position="110"/>
    </location>
</feature>
<dbReference type="CDD" id="cd07503">
    <property type="entry name" value="HAD_HisB-N"/>
    <property type="match status" value="1"/>
</dbReference>
<evidence type="ECO:0000313" key="12">
    <source>
        <dbReference type="Proteomes" id="UP000321513"/>
    </source>
</evidence>
<dbReference type="GO" id="GO:0005975">
    <property type="term" value="P:carbohydrate metabolic process"/>
    <property type="evidence" value="ECO:0007669"/>
    <property type="project" value="InterPro"/>
</dbReference>
<dbReference type="Pfam" id="PF13242">
    <property type="entry name" value="Hydrolase_like"/>
    <property type="match status" value="1"/>
</dbReference>
<dbReference type="InterPro" id="IPR006543">
    <property type="entry name" value="Histidinol-phos"/>
</dbReference>
<feature type="binding site" evidence="10">
    <location>
        <position position="106"/>
    </location>
    <ligand>
        <name>Zn(2+)</name>
        <dbReference type="ChEBI" id="CHEBI:29105"/>
    </ligand>
</feature>
<name>A0A512BBE9_9BACT</name>
<evidence type="ECO:0000256" key="5">
    <source>
        <dbReference type="ARBA" id="ARBA00023277"/>
    </source>
</evidence>